<dbReference type="Pfam" id="PF01888">
    <property type="entry name" value="CbiD"/>
    <property type="match status" value="1"/>
</dbReference>
<accession>I4CF39</accession>
<reference evidence="7" key="1">
    <citation type="submission" date="2012-06" db="EMBL/GenBank/DDBJ databases">
        <title>Complete sequence of chromosome of Desulfomonile tiedjei DSM 6799.</title>
        <authorList>
            <person name="Lucas S."/>
            <person name="Copeland A."/>
            <person name="Lapidus A."/>
            <person name="Glavina del Rio T."/>
            <person name="Dalin E."/>
            <person name="Tice H."/>
            <person name="Bruce D."/>
            <person name="Goodwin L."/>
            <person name="Pitluck S."/>
            <person name="Peters L."/>
            <person name="Ovchinnikova G."/>
            <person name="Zeytun A."/>
            <person name="Lu M."/>
            <person name="Kyrpides N."/>
            <person name="Mavromatis K."/>
            <person name="Ivanova N."/>
            <person name="Brettin T."/>
            <person name="Detter J.C."/>
            <person name="Han C."/>
            <person name="Larimer F."/>
            <person name="Land M."/>
            <person name="Hauser L."/>
            <person name="Markowitz V."/>
            <person name="Cheng J.-F."/>
            <person name="Hugenholtz P."/>
            <person name="Woyke T."/>
            <person name="Wu D."/>
            <person name="Spring S."/>
            <person name="Schroeder M."/>
            <person name="Brambilla E."/>
            <person name="Klenk H.-P."/>
            <person name="Eisen J.A."/>
        </authorList>
    </citation>
    <scope>NUCLEOTIDE SEQUENCE [LARGE SCALE GENOMIC DNA]</scope>
    <source>
        <strain evidence="7">ATCC 49306 / DSM 6799 / DCB-1</strain>
    </source>
</reference>
<dbReference type="InterPro" id="IPR036074">
    <property type="entry name" value="CbiD_sf"/>
</dbReference>
<organism evidence="6 7">
    <name type="scientific">Desulfomonile tiedjei (strain ATCC 49306 / DSM 6799 / DCB-1)</name>
    <dbReference type="NCBI Taxonomy" id="706587"/>
    <lineage>
        <taxon>Bacteria</taxon>
        <taxon>Pseudomonadati</taxon>
        <taxon>Thermodesulfobacteriota</taxon>
        <taxon>Desulfomonilia</taxon>
        <taxon>Desulfomonilales</taxon>
        <taxon>Desulfomonilaceae</taxon>
        <taxon>Desulfomonile</taxon>
    </lineage>
</organism>
<dbReference type="Gene3D" id="3.30.2110.10">
    <property type="entry name" value="CbiD-like"/>
    <property type="match status" value="1"/>
</dbReference>
<dbReference type="HAMAP" id="MF_00787">
    <property type="entry name" value="CbiD"/>
    <property type="match status" value="1"/>
</dbReference>
<dbReference type="HOGENOM" id="CLU_041273_1_0_7"/>
<evidence type="ECO:0000313" key="6">
    <source>
        <dbReference type="EMBL" id="AFM28180.1"/>
    </source>
</evidence>
<dbReference type="SUPFAM" id="SSF111342">
    <property type="entry name" value="CbiD-like"/>
    <property type="match status" value="1"/>
</dbReference>
<dbReference type="STRING" id="706587.Desti_5600"/>
<keyword evidence="2 5" id="KW-0489">Methyltransferase</keyword>
<dbReference type="PANTHER" id="PTHR35863:SF1">
    <property type="entry name" value="COBALT-PRECORRIN-5B C(1)-METHYLTRANSFERASE"/>
    <property type="match status" value="1"/>
</dbReference>
<keyword evidence="1 5" id="KW-0169">Cobalamin biosynthesis</keyword>
<keyword evidence="3 5" id="KW-0808">Transferase</keyword>
<evidence type="ECO:0000313" key="7">
    <source>
        <dbReference type="Proteomes" id="UP000006055"/>
    </source>
</evidence>
<dbReference type="PIRSF" id="PIRSF026782">
    <property type="entry name" value="CbiD"/>
    <property type="match status" value="1"/>
</dbReference>
<dbReference type="OrthoDB" id="6439987at2"/>
<gene>
    <name evidence="5" type="primary">cbiD</name>
    <name evidence="6" type="ordered locus">Desti_5600</name>
</gene>
<comment type="pathway">
    <text evidence="5">Cofactor biosynthesis; adenosylcobalamin biosynthesis; cob(II)yrinate a,c-diamide from sirohydrochlorin (anaerobic route): step 6/10.</text>
</comment>
<comment type="catalytic activity">
    <reaction evidence="5">
        <text>Co-precorrin-5B + S-adenosyl-L-methionine = Co-precorrin-6A + S-adenosyl-L-homocysteine</text>
        <dbReference type="Rhea" id="RHEA:26285"/>
        <dbReference type="ChEBI" id="CHEBI:57856"/>
        <dbReference type="ChEBI" id="CHEBI:59789"/>
        <dbReference type="ChEBI" id="CHEBI:60063"/>
        <dbReference type="ChEBI" id="CHEBI:60064"/>
        <dbReference type="EC" id="2.1.1.195"/>
    </reaction>
</comment>
<dbReference type="GO" id="GO:0043780">
    <property type="term" value="F:cobalt-precorrin-5B C1-methyltransferase activity"/>
    <property type="evidence" value="ECO:0007669"/>
    <property type="project" value="RHEA"/>
</dbReference>
<dbReference type="AlphaFoldDB" id="I4CF39"/>
<evidence type="ECO:0000256" key="3">
    <source>
        <dbReference type="ARBA" id="ARBA00022679"/>
    </source>
</evidence>
<dbReference type="NCBIfam" id="TIGR00312">
    <property type="entry name" value="cbiD"/>
    <property type="match status" value="1"/>
</dbReference>
<proteinExistence type="inferred from homology"/>
<evidence type="ECO:0000256" key="4">
    <source>
        <dbReference type="ARBA" id="ARBA00022691"/>
    </source>
</evidence>
<comment type="similarity">
    <text evidence="5">Belongs to the CbiD family.</text>
</comment>
<dbReference type="GO" id="GO:0019251">
    <property type="term" value="P:anaerobic cobalamin biosynthetic process"/>
    <property type="evidence" value="ECO:0007669"/>
    <property type="project" value="UniProtKB-UniRule"/>
</dbReference>
<evidence type="ECO:0000256" key="2">
    <source>
        <dbReference type="ARBA" id="ARBA00022603"/>
    </source>
</evidence>
<evidence type="ECO:0000256" key="5">
    <source>
        <dbReference type="HAMAP-Rule" id="MF_00787"/>
    </source>
</evidence>
<keyword evidence="7" id="KW-1185">Reference proteome</keyword>
<dbReference type="KEGG" id="dti:Desti_5600"/>
<evidence type="ECO:0000256" key="1">
    <source>
        <dbReference type="ARBA" id="ARBA00022573"/>
    </source>
</evidence>
<dbReference type="PATRIC" id="fig|706587.4.peg.6316"/>
<protein>
    <recommendedName>
        <fullName evidence="5">Cobalt-precorrin-5B C(1)-methyltransferase</fullName>
        <ecNumber evidence="5">2.1.1.195</ecNumber>
    </recommendedName>
    <alternativeName>
        <fullName evidence="5">Cobalt-precorrin-6A synthase</fullName>
    </alternativeName>
</protein>
<dbReference type="eggNOG" id="COG1903">
    <property type="taxonomic scope" value="Bacteria"/>
</dbReference>
<dbReference type="GO" id="GO:0032259">
    <property type="term" value="P:methylation"/>
    <property type="evidence" value="ECO:0007669"/>
    <property type="project" value="UniProtKB-KW"/>
</dbReference>
<dbReference type="EC" id="2.1.1.195" evidence="5"/>
<sequence length="354" mass="37530">MTESGRTGFTTGTCAAAAAKAAAILLQSGEKPDRVEIGLANGSRVRLPIAEYSSTGQSARAAVKKDAGDDPDVTDGCLVTVEVSWTDSSEIQLVAGEGVGTVTKPGLAIPPGEPAINPVPRRMIAEAVREISNRGVRIAVSIPGGRELAEKTFNPRLGIEGGLSILGTSGIVRPFSLEALKDTLVVSLNVAAACDIRYPVFVPGRIGEKAARRHFSITSEQLIEVSNAWGFVLDETVKYRFNALLVLGHPGKLAKLAQNEWDTHSSNSSSAVPAMLKLAEEVVGKRPPDSLTVEAIFGDLAIDEKRVLADAVAARIEAAVFQRVQKRFSVSVVLVDLRGEILGTHGDLSFWKKS</sequence>
<dbReference type="UniPathway" id="UPA00148">
    <property type="reaction ID" value="UER00227"/>
</dbReference>
<dbReference type="Proteomes" id="UP000006055">
    <property type="component" value="Chromosome"/>
</dbReference>
<name>I4CF39_DESTA</name>
<dbReference type="PANTHER" id="PTHR35863">
    <property type="entry name" value="COBALT-PRECORRIN-5B C(1)-METHYLTRANSFERASE"/>
    <property type="match status" value="1"/>
</dbReference>
<dbReference type="RefSeq" id="WP_014813257.1">
    <property type="nucleotide sequence ID" value="NC_018025.1"/>
</dbReference>
<comment type="function">
    <text evidence="5">Catalyzes the methylation of C-1 in cobalt-precorrin-5B to form cobalt-precorrin-6A.</text>
</comment>
<dbReference type="InterPro" id="IPR002748">
    <property type="entry name" value="CbiD"/>
</dbReference>
<dbReference type="EMBL" id="CP003360">
    <property type="protein sequence ID" value="AFM28180.1"/>
    <property type="molecule type" value="Genomic_DNA"/>
</dbReference>
<keyword evidence="4 5" id="KW-0949">S-adenosyl-L-methionine</keyword>